<feature type="binding site" evidence="6">
    <location>
        <position position="73"/>
    </location>
    <ligand>
        <name>Mg(2+)</name>
        <dbReference type="ChEBI" id="CHEBI:18420"/>
        <label>1</label>
        <note>catalytic</note>
    </ligand>
</feature>
<dbReference type="PANTHER" id="PTHR20854">
    <property type="entry name" value="INOSITOL MONOPHOSPHATASE"/>
    <property type="match status" value="1"/>
</dbReference>
<sequence length="282" mass="30029">MNDVLSESRMLRLTAVRAALGVGDQLRAAFRAPMLRDFKRDAHDIVTVHDKAAEESIVRMLVGEHPDSMIVGEEGGVSGAGRVQWHIDPIDGTSNFARGLAYWCVSIAAVVDGRVVAGVVFDPMAHNVFSADLTGALLGDDPLRSRAAADEIDATLVSSFPNPKDTWLFGESAYEAQSRLVASFQAVRNLGSGALNLAHVAAGWADATMGFYTNSWDIAAGGFILQQAGGSIRGLAGGADRDPFHTAPDYYATGEGGDYPTLSDVMTSWSARYDASNPPPRR</sequence>
<dbReference type="SUPFAM" id="SSF56655">
    <property type="entry name" value="Carbohydrate phosphatase"/>
    <property type="match status" value="1"/>
</dbReference>
<dbReference type="PANTHER" id="PTHR20854:SF4">
    <property type="entry name" value="INOSITOL-1-MONOPHOSPHATASE-RELATED"/>
    <property type="match status" value="1"/>
</dbReference>
<accession>A0A0M2HWB7</accession>
<comment type="catalytic activity">
    <reaction evidence="1">
        <text>a myo-inositol phosphate + H2O = myo-inositol + phosphate</text>
        <dbReference type="Rhea" id="RHEA:24056"/>
        <dbReference type="ChEBI" id="CHEBI:15377"/>
        <dbReference type="ChEBI" id="CHEBI:17268"/>
        <dbReference type="ChEBI" id="CHEBI:43474"/>
        <dbReference type="ChEBI" id="CHEBI:84139"/>
        <dbReference type="EC" id="3.1.3.25"/>
    </reaction>
</comment>
<dbReference type="AlphaFoldDB" id="A0A0M2HWB7"/>
<dbReference type="GO" id="GO:0008934">
    <property type="term" value="F:inositol monophosphate 1-phosphatase activity"/>
    <property type="evidence" value="ECO:0007669"/>
    <property type="project" value="TreeGrafter"/>
</dbReference>
<evidence type="ECO:0000256" key="5">
    <source>
        <dbReference type="ARBA" id="ARBA00022842"/>
    </source>
</evidence>
<feature type="binding site" evidence="6">
    <location>
        <position position="217"/>
    </location>
    <ligand>
        <name>Mg(2+)</name>
        <dbReference type="ChEBI" id="CHEBI:18420"/>
        <label>1</label>
        <note>catalytic</note>
    </ligand>
</feature>
<dbReference type="GO" id="GO:0046872">
    <property type="term" value="F:metal ion binding"/>
    <property type="evidence" value="ECO:0007669"/>
    <property type="project" value="UniProtKB-KW"/>
</dbReference>
<feature type="binding site" evidence="6">
    <location>
        <position position="91"/>
    </location>
    <ligand>
        <name>Mg(2+)</name>
        <dbReference type="ChEBI" id="CHEBI:18420"/>
        <label>1</label>
        <note>catalytic</note>
    </ligand>
</feature>
<dbReference type="Gene3D" id="3.30.540.10">
    <property type="entry name" value="Fructose-1,6-Bisphosphatase, subunit A, domain 1"/>
    <property type="match status" value="1"/>
</dbReference>
<reference evidence="7 8" key="1">
    <citation type="submission" date="2015-02" db="EMBL/GenBank/DDBJ databases">
        <title>Draft genome sequences of ten Microbacterium spp. with emphasis on heavy metal contaminated environments.</title>
        <authorList>
            <person name="Corretto E."/>
        </authorList>
    </citation>
    <scope>NUCLEOTIDE SEQUENCE [LARGE SCALE GENOMIC DNA]</scope>
    <source>
        <strain evidence="7 8">SA35</strain>
    </source>
</reference>
<dbReference type="GO" id="GO:0046854">
    <property type="term" value="P:phosphatidylinositol phosphate biosynthetic process"/>
    <property type="evidence" value="ECO:0007669"/>
    <property type="project" value="InterPro"/>
</dbReference>
<gene>
    <name evidence="7" type="primary">suhB_1</name>
    <name evidence="7" type="ORF">RS84_00901</name>
</gene>
<protein>
    <recommendedName>
        <fullName evidence="2">inositol-phosphate phosphatase</fullName>
        <ecNumber evidence="2">3.1.3.25</ecNumber>
    </recommendedName>
</protein>
<organism evidence="7 8">
    <name type="scientific">Microbacterium hydrocarbonoxydans</name>
    <dbReference type="NCBI Taxonomy" id="273678"/>
    <lineage>
        <taxon>Bacteria</taxon>
        <taxon>Bacillati</taxon>
        <taxon>Actinomycetota</taxon>
        <taxon>Actinomycetes</taxon>
        <taxon>Micrococcales</taxon>
        <taxon>Microbacteriaceae</taxon>
        <taxon>Microbacterium</taxon>
    </lineage>
</organism>
<evidence type="ECO:0000313" key="7">
    <source>
        <dbReference type="EMBL" id="KJL48734.1"/>
    </source>
</evidence>
<evidence type="ECO:0000256" key="4">
    <source>
        <dbReference type="ARBA" id="ARBA00022801"/>
    </source>
</evidence>
<keyword evidence="4 7" id="KW-0378">Hydrolase</keyword>
<name>A0A0M2HWB7_9MICO</name>
<feature type="binding site" evidence="6">
    <location>
        <position position="88"/>
    </location>
    <ligand>
        <name>Mg(2+)</name>
        <dbReference type="ChEBI" id="CHEBI:18420"/>
        <label>1</label>
        <note>catalytic</note>
    </ligand>
</feature>
<dbReference type="PROSITE" id="PS00629">
    <property type="entry name" value="IMP_1"/>
    <property type="match status" value="1"/>
</dbReference>
<dbReference type="PROSITE" id="PS00630">
    <property type="entry name" value="IMP_2"/>
    <property type="match status" value="1"/>
</dbReference>
<dbReference type="EC" id="3.1.3.25" evidence="2"/>
<dbReference type="Proteomes" id="UP000033900">
    <property type="component" value="Unassembled WGS sequence"/>
</dbReference>
<evidence type="ECO:0000256" key="6">
    <source>
        <dbReference type="PIRSR" id="PIRSR600760-2"/>
    </source>
</evidence>
<dbReference type="RefSeq" id="WP_045256547.1">
    <property type="nucleotide sequence ID" value="NZ_JYJB01000006.1"/>
</dbReference>
<dbReference type="EMBL" id="JYJB01000006">
    <property type="protein sequence ID" value="KJL48734.1"/>
    <property type="molecule type" value="Genomic_DNA"/>
</dbReference>
<evidence type="ECO:0000256" key="2">
    <source>
        <dbReference type="ARBA" id="ARBA00013106"/>
    </source>
</evidence>
<dbReference type="STRING" id="273678.RS84_00901"/>
<dbReference type="Gene3D" id="3.40.190.80">
    <property type="match status" value="1"/>
</dbReference>
<keyword evidence="8" id="KW-1185">Reference proteome</keyword>
<proteinExistence type="predicted"/>
<dbReference type="InterPro" id="IPR020550">
    <property type="entry name" value="Inositol_monophosphatase_CS"/>
</dbReference>
<dbReference type="GO" id="GO:0007165">
    <property type="term" value="P:signal transduction"/>
    <property type="evidence" value="ECO:0007669"/>
    <property type="project" value="TreeGrafter"/>
</dbReference>
<comment type="cofactor">
    <cofactor evidence="6">
        <name>Mg(2+)</name>
        <dbReference type="ChEBI" id="CHEBI:18420"/>
    </cofactor>
</comment>
<comment type="caution">
    <text evidence="7">The sequence shown here is derived from an EMBL/GenBank/DDBJ whole genome shotgun (WGS) entry which is preliminary data.</text>
</comment>
<dbReference type="GO" id="GO:0006020">
    <property type="term" value="P:inositol metabolic process"/>
    <property type="evidence" value="ECO:0007669"/>
    <property type="project" value="TreeGrafter"/>
</dbReference>
<evidence type="ECO:0000313" key="8">
    <source>
        <dbReference type="Proteomes" id="UP000033900"/>
    </source>
</evidence>
<keyword evidence="3 6" id="KW-0479">Metal-binding</keyword>
<evidence type="ECO:0000256" key="3">
    <source>
        <dbReference type="ARBA" id="ARBA00022723"/>
    </source>
</evidence>
<evidence type="ECO:0000256" key="1">
    <source>
        <dbReference type="ARBA" id="ARBA00001033"/>
    </source>
</evidence>
<dbReference type="InterPro" id="IPR000760">
    <property type="entry name" value="Inositol_monophosphatase-like"/>
</dbReference>
<dbReference type="PATRIC" id="fig|273678.4.peg.897"/>
<keyword evidence="5 6" id="KW-0460">Magnesium</keyword>
<feature type="binding site" evidence="6">
    <location>
        <position position="90"/>
    </location>
    <ligand>
        <name>Mg(2+)</name>
        <dbReference type="ChEBI" id="CHEBI:18420"/>
        <label>2</label>
    </ligand>
</feature>
<dbReference type="PRINTS" id="PR00377">
    <property type="entry name" value="IMPHPHTASES"/>
</dbReference>
<dbReference type="Pfam" id="PF00459">
    <property type="entry name" value="Inositol_P"/>
    <property type="match status" value="1"/>
</dbReference>
<dbReference type="InterPro" id="IPR020583">
    <property type="entry name" value="Inositol_monoP_metal-BS"/>
</dbReference>